<name>A0A1J4NRV8_9ACTN</name>
<evidence type="ECO:0000256" key="3">
    <source>
        <dbReference type="ARBA" id="ARBA00048132"/>
    </source>
</evidence>
<dbReference type="Proteomes" id="UP000034196">
    <property type="component" value="Unassembled WGS sequence"/>
</dbReference>
<evidence type="ECO:0000313" key="6">
    <source>
        <dbReference type="Proteomes" id="UP000034196"/>
    </source>
</evidence>
<reference evidence="5" key="1">
    <citation type="submission" date="2016-10" db="EMBL/GenBank/DDBJ databases">
        <title>Genome sequence of Streptomyces mangrovisoli MUSC 149.</title>
        <authorList>
            <person name="Lee L.-H."/>
            <person name="Ser H.-L."/>
        </authorList>
    </citation>
    <scope>NUCLEOTIDE SEQUENCE [LARGE SCALE GENOMIC DNA]</scope>
    <source>
        <strain evidence="5">MUSC 149</strain>
    </source>
</reference>
<feature type="domain" description="FAD/NAD(P)-binding" evidence="4">
    <location>
        <begin position="15"/>
        <end position="297"/>
    </location>
</feature>
<comment type="catalytic activity">
    <reaction evidence="3">
        <text>[thioredoxin]-dithiol + NADP(+) = [thioredoxin]-disulfide + NADPH + H(+)</text>
        <dbReference type="Rhea" id="RHEA:20345"/>
        <dbReference type="Rhea" id="RHEA-COMP:10698"/>
        <dbReference type="Rhea" id="RHEA-COMP:10700"/>
        <dbReference type="ChEBI" id="CHEBI:15378"/>
        <dbReference type="ChEBI" id="CHEBI:29950"/>
        <dbReference type="ChEBI" id="CHEBI:50058"/>
        <dbReference type="ChEBI" id="CHEBI:57783"/>
        <dbReference type="ChEBI" id="CHEBI:58349"/>
        <dbReference type="EC" id="1.8.1.9"/>
    </reaction>
</comment>
<dbReference type="OrthoDB" id="9786503at2"/>
<dbReference type="InterPro" id="IPR023753">
    <property type="entry name" value="FAD/NAD-binding_dom"/>
</dbReference>
<dbReference type="RefSeq" id="WP_046583880.1">
    <property type="nucleotide sequence ID" value="NZ_LAVA02000090.1"/>
</dbReference>
<proteinExistence type="predicted"/>
<organism evidence="5 6">
    <name type="scientific">Streptomyces mangrovisoli</name>
    <dbReference type="NCBI Taxonomy" id="1428628"/>
    <lineage>
        <taxon>Bacteria</taxon>
        <taxon>Bacillati</taxon>
        <taxon>Actinomycetota</taxon>
        <taxon>Actinomycetes</taxon>
        <taxon>Kitasatosporales</taxon>
        <taxon>Streptomycetaceae</taxon>
        <taxon>Streptomyces</taxon>
    </lineage>
</organism>
<dbReference type="Pfam" id="PF07992">
    <property type="entry name" value="Pyr_redox_2"/>
    <property type="match status" value="1"/>
</dbReference>
<protein>
    <submittedName>
        <fullName evidence="5">Thioredoxin reductase</fullName>
    </submittedName>
</protein>
<keyword evidence="2" id="KW-0560">Oxidoreductase</keyword>
<comment type="caution">
    <text evidence="5">The sequence shown here is derived from an EMBL/GenBank/DDBJ whole genome shotgun (WGS) entry which is preliminary data.</text>
</comment>
<dbReference type="EMBL" id="LAVA02000090">
    <property type="protein sequence ID" value="OIJ63894.1"/>
    <property type="molecule type" value="Genomic_DNA"/>
</dbReference>
<evidence type="ECO:0000256" key="1">
    <source>
        <dbReference type="ARBA" id="ARBA00022630"/>
    </source>
</evidence>
<gene>
    <name evidence="5" type="ORF">WN71_031290</name>
</gene>
<dbReference type="PANTHER" id="PTHR48105">
    <property type="entry name" value="THIOREDOXIN REDUCTASE 1-RELATED-RELATED"/>
    <property type="match status" value="1"/>
</dbReference>
<dbReference type="InterPro" id="IPR036188">
    <property type="entry name" value="FAD/NAD-bd_sf"/>
</dbReference>
<accession>A0A1J4NRV8</accession>
<keyword evidence="1" id="KW-0285">Flavoprotein</keyword>
<evidence type="ECO:0000259" key="4">
    <source>
        <dbReference type="Pfam" id="PF07992"/>
    </source>
</evidence>
<dbReference type="STRING" id="1428628.WN71_031290"/>
<evidence type="ECO:0000256" key="2">
    <source>
        <dbReference type="ARBA" id="ARBA00023002"/>
    </source>
</evidence>
<dbReference type="InterPro" id="IPR050097">
    <property type="entry name" value="Ferredoxin-NADP_redctase_2"/>
</dbReference>
<dbReference type="Gene3D" id="3.50.50.60">
    <property type="entry name" value="FAD/NAD(P)-binding domain"/>
    <property type="match status" value="2"/>
</dbReference>
<sequence length="356" mass="36975">MGERAMTQRDGTCWDVVVVGGGAAGLSAALTLGRVRRSVLVIDSGEPRNAPAVDVGAHGVLGREGVSPLELLRLGREEVAAFGGRVVSGRVAHVRRDGEEFSVATEDGQRVRARRVLVTTGLVDELPELPGLAERWGRDVLHCVYCHGWEVRDRAIGVLGSVHQALLFRQLSKDVTLFLHEGAEPTEEQWEQLAGLGVSVVEGAVERLVVDEEKDRLAGMRLVSGVVVPVEELVVAPRFVARADFLDGLGLTVREHPMGIGEQVVVDGSGFTGVAGVWAAGNVSDVLAGVPQAMAAGVGAAAAINADLVMADAGRAAASRVVGPGGDVCTGPTEAAVSRRVLGARAHGLDGLVDGG</sequence>
<dbReference type="AlphaFoldDB" id="A0A1J4NRV8"/>
<evidence type="ECO:0000313" key="5">
    <source>
        <dbReference type="EMBL" id="OIJ63894.1"/>
    </source>
</evidence>
<keyword evidence="6" id="KW-1185">Reference proteome</keyword>
<dbReference type="SUPFAM" id="SSF51905">
    <property type="entry name" value="FAD/NAD(P)-binding domain"/>
    <property type="match status" value="1"/>
</dbReference>
<dbReference type="PRINTS" id="PR00368">
    <property type="entry name" value="FADPNR"/>
</dbReference>
<dbReference type="GO" id="GO:0004791">
    <property type="term" value="F:thioredoxin-disulfide reductase (NADPH) activity"/>
    <property type="evidence" value="ECO:0007669"/>
    <property type="project" value="UniProtKB-EC"/>
</dbReference>
<dbReference type="PRINTS" id="PR00469">
    <property type="entry name" value="PNDRDTASEII"/>
</dbReference>